<gene>
    <name evidence="1" type="ORF">F2Q69_00029139</name>
</gene>
<evidence type="ECO:0000313" key="1">
    <source>
        <dbReference type="EMBL" id="KAF3589549.1"/>
    </source>
</evidence>
<sequence>MRRIMGLDLKWWKSEEEGWIEIALGWVVVMVQGCSQKGSDDLKGELEQPVKRAREGKGEAGLGLGWGLDCGGVCEGSDGEGGTVYEQGETEVGMEEVCIAKGLVLEAARLVWSGEDGFGLSIVNLSERVSDPVLTGLVEEFEGLCSTAVLSTETISVSVRLEGNPRATGATVIEVVDRESLGAVKIGGERGGY</sequence>
<accession>A0A8S9SC12</accession>
<proteinExistence type="predicted"/>
<protein>
    <submittedName>
        <fullName evidence="1">Uncharacterized protein</fullName>
    </submittedName>
</protein>
<evidence type="ECO:0000313" key="2">
    <source>
        <dbReference type="Proteomes" id="UP000712600"/>
    </source>
</evidence>
<name>A0A8S9SC12_BRACR</name>
<comment type="caution">
    <text evidence="1">The sequence shown here is derived from an EMBL/GenBank/DDBJ whole genome shotgun (WGS) entry which is preliminary data.</text>
</comment>
<organism evidence="1 2">
    <name type="scientific">Brassica cretica</name>
    <name type="common">Mustard</name>
    <dbReference type="NCBI Taxonomy" id="69181"/>
    <lineage>
        <taxon>Eukaryota</taxon>
        <taxon>Viridiplantae</taxon>
        <taxon>Streptophyta</taxon>
        <taxon>Embryophyta</taxon>
        <taxon>Tracheophyta</taxon>
        <taxon>Spermatophyta</taxon>
        <taxon>Magnoliopsida</taxon>
        <taxon>eudicotyledons</taxon>
        <taxon>Gunneridae</taxon>
        <taxon>Pentapetalae</taxon>
        <taxon>rosids</taxon>
        <taxon>malvids</taxon>
        <taxon>Brassicales</taxon>
        <taxon>Brassicaceae</taxon>
        <taxon>Brassiceae</taxon>
        <taxon>Brassica</taxon>
    </lineage>
</organism>
<dbReference type="PROSITE" id="PS51257">
    <property type="entry name" value="PROKAR_LIPOPROTEIN"/>
    <property type="match status" value="1"/>
</dbReference>
<dbReference type="EMBL" id="QGKX02000088">
    <property type="protein sequence ID" value="KAF3589549.1"/>
    <property type="molecule type" value="Genomic_DNA"/>
</dbReference>
<dbReference type="Proteomes" id="UP000712600">
    <property type="component" value="Unassembled WGS sequence"/>
</dbReference>
<reference evidence="1" key="1">
    <citation type="submission" date="2019-12" db="EMBL/GenBank/DDBJ databases">
        <title>Genome sequencing and annotation of Brassica cretica.</title>
        <authorList>
            <person name="Studholme D.J."/>
            <person name="Sarris P."/>
        </authorList>
    </citation>
    <scope>NUCLEOTIDE SEQUENCE</scope>
    <source>
        <strain evidence="1">PFS-109/04</strain>
        <tissue evidence="1">Leaf</tissue>
    </source>
</reference>
<dbReference type="AlphaFoldDB" id="A0A8S9SC12"/>